<dbReference type="InterPro" id="IPR000515">
    <property type="entry name" value="MetI-like"/>
</dbReference>
<dbReference type="Gene3D" id="1.10.3720.10">
    <property type="entry name" value="MetI-like"/>
    <property type="match status" value="1"/>
</dbReference>
<proteinExistence type="inferred from homology"/>
<feature type="transmembrane region" description="Helical" evidence="7">
    <location>
        <begin position="234"/>
        <end position="252"/>
    </location>
</feature>
<organism evidence="9 10">
    <name type="scientific">Pelagicoccus albus</name>
    <dbReference type="NCBI Taxonomy" id="415222"/>
    <lineage>
        <taxon>Bacteria</taxon>
        <taxon>Pseudomonadati</taxon>
        <taxon>Verrucomicrobiota</taxon>
        <taxon>Opitutia</taxon>
        <taxon>Puniceicoccales</taxon>
        <taxon>Pelagicoccaceae</taxon>
        <taxon>Pelagicoccus</taxon>
    </lineage>
</organism>
<dbReference type="PANTHER" id="PTHR43386:SF1">
    <property type="entry name" value="D,D-DIPEPTIDE TRANSPORT SYSTEM PERMEASE PROTEIN DDPC-RELATED"/>
    <property type="match status" value="1"/>
</dbReference>
<comment type="subcellular location">
    <subcellularLocation>
        <location evidence="1 7">Cell membrane</location>
        <topology evidence="1 7">Multi-pass membrane protein</topology>
    </subcellularLocation>
</comment>
<dbReference type="PROSITE" id="PS50928">
    <property type="entry name" value="ABC_TM1"/>
    <property type="match status" value="1"/>
</dbReference>
<dbReference type="SUPFAM" id="SSF161098">
    <property type="entry name" value="MetI-like"/>
    <property type="match status" value="1"/>
</dbReference>
<dbReference type="EMBL" id="JACHVC010000012">
    <property type="protein sequence ID" value="MBC2606458.1"/>
    <property type="molecule type" value="Genomic_DNA"/>
</dbReference>
<keyword evidence="10" id="KW-1185">Reference proteome</keyword>
<evidence type="ECO:0000259" key="8">
    <source>
        <dbReference type="PROSITE" id="PS50928"/>
    </source>
</evidence>
<protein>
    <submittedName>
        <fullName evidence="9">ABC transporter permease</fullName>
    </submittedName>
</protein>
<name>A0A7X1B6A3_9BACT</name>
<keyword evidence="2 7" id="KW-0813">Transport</keyword>
<feature type="transmembrane region" description="Helical" evidence="7">
    <location>
        <begin position="128"/>
        <end position="146"/>
    </location>
</feature>
<evidence type="ECO:0000256" key="5">
    <source>
        <dbReference type="ARBA" id="ARBA00022989"/>
    </source>
</evidence>
<keyword evidence="6 7" id="KW-0472">Membrane</keyword>
<evidence type="ECO:0000256" key="4">
    <source>
        <dbReference type="ARBA" id="ARBA00022692"/>
    </source>
</evidence>
<evidence type="ECO:0000313" key="10">
    <source>
        <dbReference type="Proteomes" id="UP000526501"/>
    </source>
</evidence>
<keyword evidence="4 7" id="KW-0812">Transmembrane</keyword>
<dbReference type="Proteomes" id="UP000526501">
    <property type="component" value="Unassembled WGS sequence"/>
</dbReference>
<feature type="transmembrane region" description="Helical" evidence="7">
    <location>
        <begin position="9"/>
        <end position="26"/>
    </location>
</feature>
<dbReference type="Pfam" id="PF00528">
    <property type="entry name" value="BPD_transp_1"/>
    <property type="match status" value="1"/>
</dbReference>
<reference evidence="9 10" key="1">
    <citation type="submission" date="2020-07" db="EMBL/GenBank/DDBJ databases">
        <authorList>
            <person name="Feng X."/>
        </authorList>
    </citation>
    <scope>NUCLEOTIDE SEQUENCE [LARGE SCALE GENOMIC DNA]</scope>
    <source>
        <strain evidence="9 10">JCM23202</strain>
    </source>
</reference>
<evidence type="ECO:0000313" key="9">
    <source>
        <dbReference type="EMBL" id="MBC2606458.1"/>
    </source>
</evidence>
<evidence type="ECO:0000256" key="2">
    <source>
        <dbReference type="ARBA" id="ARBA00022448"/>
    </source>
</evidence>
<feature type="domain" description="ABC transmembrane type-1" evidence="8">
    <location>
        <begin position="64"/>
        <end position="253"/>
    </location>
</feature>
<accession>A0A7X1B6A3</accession>
<dbReference type="AlphaFoldDB" id="A0A7X1B6A3"/>
<feature type="transmembrane region" description="Helical" evidence="7">
    <location>
        <begin position="188"/>
        <end position="208"/>
    </location>
</feature>
<dbReference type="PANTHER" id="PTHR43386">
    <property type="entry name" value="OLIGOPEPTIDE TRANSPORT SYSTEM PERMEASE PROTEIN APPC"/>
    <property type="match status" value="1"/>
</dbReference>
<evidence type="ECO:0000256" key="7">
    <source>
        <dbReference type="RuleBase" id="RU363032"/>
    </source>
</evidence>
<dbReference type="GO" id="GO:0055085">
    <property type="term" value="P:transmembrane transport"/>
    <property type="evidence" value="ECO:0007669"/>
    <property type="project" value="InterPro"/>
</dbReference>
<feature type="transmembrane region" description="Helical" evidence="7">
    <location>
        <begin position="100"/>
        <end position="122"/>
    </location>
</feature>
<dbReference type="InterPro" id="IPR035906">
    <property type="entry name" value="MetI-like_sf"/>
</dbReference>
<dbReference type="GO" id="GO:0005886">
    <property type="term" value="C:plasma membrane"/>
    <property type="evidence" value="ECO:0007669"/>
    <property type="project" value="UniProtKB-SubCell"/>
</dbReference>
<evidence type="ECO:0000256" key="3">
    <source>
        <dbReference type="ARBA" id="ARBA00022475"/>
    </source>
</evidence>
<sequence>MSGKVLNRLVLGLFAVLLAGLFWTPYDPYGQEFFTLRASGPSWEHWLGVDRLGQDYLSRIWRGSGNSILFAFLGSFVSIVVSALLLGLEEKGGRVIGSAVRSVVSFGIAMPAIFVGLLIVTFMERGPWALTTAISVAGVPFAFRQLRVLWSELKSTAYVEASKAIGGGAWHRFNFTIWPNLWPQLLGLWKLVFAFSLLELSALTYLGLAGDPNWSELGTLLREGQKLLLNDPSFVIWPGMALCLALGSVRLVRAD</sequence>
<evidence type="ECO:0000256" key="6">
    <source>
        <dbReference type="ARBA" id="ARBA00023136"/>
    </source>
</evidence>
<keyword evidence="5 7" id="KW-1133">Transmembrane helix</keyword>
<comment type="caution">
    <text evidence="9">The sequence shown here is derived from an EMBL/GenBank/DDBJ whole genome shotgun (WGS) entry which is preliminary data.</text>
</comment>
<gene>
    <name evidence="9" type="ORF">H5P27_10425</name>
</gene>
<comment type="similarity">
    <text evidence="7">Belongs to the binding-protein-dependent transport system permease family.</text>
</comment>
<dbReference type="InterPro" id="IPR050366">
    <property type="entry name" value="BP-dependent_transpt_permease"/>
</dbReference>
<evidence type="ECO:0000256" key="1">
    <source>
        <dbReference type="ARBA" id="ARBA00004651"/>
    </source>
</evidence>
<keyword evidence="3" id="KW-1003">Cell membrane</keyword>
<dbReference type="RefSeq" id="WP_185660330.1">
    <property type="nucleotide sequence ID" value="NZ_CAWPOO010000012.1"/>
</dbReference>
<dbReference type="CDD" id="cd06261">
    <property type="entry name" value="TM_PBP2"/>
    <property type="match status" value="1"/>
</dbReference>
<feature type="transmembrane region" description="Helical" evidence="7">
    <location>
        <begin position="68"/>
        <end position="88"/>
    </location>
</feature>